<sequence length="221" mass="25565">MSRAPDSLLQTRFYEFACRHGCDLLIISDETLAAHYITAHGENLACFFEHLGCRERFPNTNTNTAFATTNYGRQQRYDYNQEPELFKWKCPACGTYQKQGLMRLHFIDYHGLRKNMNHGYEEFFEYVSSFEYAGTTLPIQLTAPILPQLPTFIIVVFRCSQLRLPSTAEAVALPRGLYSQSLKYAEKLANVMNWTRYWNFDTARGNIQLVASSVILARCRQ</sequence>
<organism evidence="1 2">
    <name type="scientific">Neohortaea acidophila</name>
    <dbReference type="NCBI Taxonomy" id="245834"/>
    <lineage>
        <taxon>Eukaryota</taxon>
        <taxon>Fungi</taxon>
        <taxon>Dikarya</taxon>
        <taxon>Ascomycota</taxon>
        <taxon>Pezizomycotina</taxon>
        <taxon>Dothideomycetes</taxon>
        <taxon>Dothideomycetidae</taxon>
        <taxon>Mycosphaerellales</taxon>
        <taxon>Teratosphaeriaceae</taxon>
        <taxon>Neohortaea</taxon>
    </lineage>
</organism>
<protein>
    <submittedName>
        <fullName evidence="1">Uncharacterized protein</fullName>
    </submittedName>
</protein>
<dbReference type="RefSeq" id="XP_033593324.1">
    <property type="nucleotide sequence ID" value="XM_033738774.1"/>
</dbReference>
<reference evidence="1" key="1">
    <citation type="journal article" date="2020" name="Stud. Mycol.">
        <title>101 Dothideomycetes genomes: a test case for predicting lifestyles and emergence of pathogens.</title>
        <authorList>
            <person name="Haridas S."/>
            <person name="Albert R."/>
            <person name="Binder M."/>
            <person name="Bloem J."/>
            <person name="Labutti K."/>
            <person name="Salamov A."/>
            <person name="Andreopoulos B."/>
            <person name="Baker S."/>
            <person name="Barry K."/>
            <person name="Bills G."/>
            <person name="Bluhm B."/>
            <person name="Cannon C."/>
            <person name="Castanera R."/>
            <person name="Culley D."/>
            <person name="Daum C."/>
            <person name="Ezra D."/>
            <person name="Gonzalez J."/>
            <person name="Henrissat B."/>
            <person name="Kuo A."/>
            <person name="Liang C."/>
            <person name="Lipzen A."/>
            <person name="Lutzoni F."/>
            <person name="Magnuson J."/>
            <person name="Mondo S."/>
            <person name="Nolan M."/>
            <person name="Ohm R."/>
            <person name="Pangilinan J."/>
            <person name="Park H.-J."/>
            <person name="Ramirez L."/>
            <person name="Alfaro M."/>
            <person name="Sun H."/>
            <person name="Tritt A."/>
            <person name="Yoshinaga Y."/>
            <person name="Zwiers L.-H."/>
            <person name="Turgeon B."/>
            <person name="Goodwin S."/>
            <person name="Spatafora J."/>
            <person name="Crous P."/>
            <person name="Grigoriev I."/>
        </authorList>
    </citation>
    <scope>NUCLEOTIDE SEQUENCE</scope>
    <source>
        <strain evidence="1">CBS 113389</strain>
    </source>
</reference>
<dbReference type="Proteomes" id="UP000799767">
    <property type="component" value="Unassembled WGS sequence"/>
</dbReference>
<proteinExistence type="predicted"/>
<dbReference type="GeneID" id="54479775"/>
<evidence type="ECO:0000313" key="1">
    <source>
        <dbReference type="EMBL" id="KAF2486755.1"/>
    </source>
</evidence>
<accession>A0A6A6Q391</accession>
<keyword evidence="2" id="KW-1185">Reference proteome</keyword>
<dbReference type="EMBL" id="MU001632">
    <property type="protein sequence ID" value="KAF2486755.1"/>
    <property type="molecule type" value="Genomic_DNA"/>
</dbReference>
<evidence type="ECO:0000313" key="2">
    <source>
        <dbReference type="Proteomes" id="UP000799767"/>
    </source>
</evidence>
<name>A0A6A6Q391_9PEZI</name>
<gene>
    <name evidence="1" type="ORF">BDY17DRAFT_85318</name>
</gene>
<dbReference type="AlphaFoldDB" id="A0A6A6Q391"/>